<name>A0A668VXH7_OREAU</name>
<dbReference type="Proteomes" id="UP000472276">
    <property type="component" value="Unassembled WGS sequence"/>
</dbReference>
<organism evidence="2 3">
    <name type="scientific">Oreochromis aureus</name>
    <name type="common">Israeli tilapia</name>
    <name type="synonym">Chromis aureus</name>
    <dbReference type="NCBI Taxonomy" id="47969"/>
    <lineage>
        <taxon>Eukaryota</taxon>
        <taxon>Metazoa</taxon>
        <taxon>Chordata</taxon>
        <taxon>Craniata</taxon>
        <taxon>Vertebrata</taxon>
        <taxon>Euteleostomi</taxon>
        <taxon>Actinopterygii</taxon>
        <taxon>Neopterygii</taxon>
        <taxon>Teleostei</taxon>
        <taxon>Neoteleostei</taxon>
        <taxon>Acanthomorphata</taxon>
        <taxon>Ovalentaria</taxon>
        <taxon>Cichlomorphae</taxon>
        <taxon>Cichliformes</taxon>
        <taxon>Cichlidae</taxon>
        <taxon>African cichlids</taxon>
        <taxon>Pseudocrenilabrinae</taxon>
        <taxon>Oreochromini</taxon>
        <taxon>Oreochromis</taxon>
    </lineage>
</organism>
<evidence type="ECO:0000313" key="3">
    <source>
        <dbReference type="Proteomes" id="UP000472276"/>
    </source>
</evidence>
<feature type="compositionally biased region" description="Polar residues" evidence="1">
    <location>
        <begin position="1"/>
        <end position="16"/>
    </location>
</feature>
<dbReference type="Ensembl" id="ENSOABT00000057715.2">
    <property type="protein sequence ID" value="ENSOABP00000056290.2"/>
    <property type="gene ID" value="ENSOABG00000024826.2"/>
</dbReference>
<evidence type="ECO:0000256" key="1">
    <source>
        <dbReference type="SAM" id="MobiDB-lite"/>
    </source>
</evidence>
<accession>A0A668VXH7</accession>
<sequence length="90" mass="10128">LYQPSLVTSEELQTHQGEVEPHPTARCPVSPETPPRSAQGSSEQELQHHTSSEEAERSLQEVVDALQEGIKQQSDPRGWWAARGRKRTEE</sequence>
<dbReference type="AlphaFoldDB" id="A0A668VXH7"/>
<protein>
    <submittedName>
        <fullName evidence="2">Uncharacterized protein</fullName>
    </submittedName>
</protein>
<reference evidence="2" key="1">
    <citation type="submission" date="2025-08" db="UniProtKB">
        <authorList>
            <consortium name="Ensembl"/>
        </authorList>
    </citation>
    <scope>IDENTIFICATION</scope>
</reference>
<feature type="region of interest" description="Disordered" evidence="1">
    <location>
        <begin position="1"/>
        <end position="90"/>
    </location>
</feature>
<reference evidence="2" key="2">
    <citation type="submission" date="2025-09" db="UniProtKB">
        <authorList>
            <consortium name="Ensembl"/>
        </authorList>
    </citation>
    <scope>IDENTIFICATION</scope>
</reference>
<evidence type="ECO:0000313" key="2">
    <source>
        <dbReference type="Ensembl" id="ENSOABP00000056290.2"/>
    </source>
</evidence>
<feature type="compositionally biased region" description="Basic and acidic residues" evidence="1">
    <location>
        <begin position="45"/>
        <end position="59"/>
    </location>
</feature>
<keyword evidence="3" id="KW-1185">Reference proteome</keyword>
<proteinExistence type="predicted"/>